<dbReference type="InterPro" id="IPR036291">
    <property type="entry name" value="NAD(P)-bd_dom_sf"/>
</dbReference>
<dbReference type="Pfam" id="PF01408">
    <property type="entry name" value="GFO_IDH_MocA"/>
    <property type="match status" value="1"/>
</dbReference>
<dbReference type="InterPro" id="IPR051317">
    <property type="entry name" value="Gfo/Idh/MocA_oxidoreduct"/>
</dbReference>
<evidence type="ECO:0000313" key="4">
    <source>
        <dbReference type="Proteomes" id="UP000266113"/>
    </source>
</evidence>
<proteinExistence type="predicted"/>
<dbReference type="InterPro" id="IPR055170">
    <property type="entry name" value="GFO_IDH_MocA-like_dom"/>
</dbReference>
<organism evidence="3 4">
    <name type="scientific">Candidatus Cryosericum septentrionale</name>
    <dbReference type="NCBI Taxonomy" id="2290913"/>
    <lineage>
        <taxon>Bacteria</taxon>
        <taxon>Pseudomonadati</taxon>
        <taxon>Caldisericota/Cryosericota group</taxon>
        <taxon>Candidatus Cryosericota</taxon>
        <taxon>Candidatus Cryosericia</taxon>
        <taxon>Candidatus Cryosericales</taxon>
        <taxon>Candidatus Cryosericaceae</taxon>
        <taxon>Candidatus Cryosericum</taxon>
    </lineage>
</organism>
<gene>
    <name evidence="3" type="ORF">SMC1_07735</name>
</gene>
<keyword evidence="4" id="KW-1185">Reference proteome</keyword>
<protein>
    <submittedName>
        <fullName evidence="3">Gfo/Idh/MocA family oxidoreductase</fullName>
    </submittedName>
</protein>
<accession>A0A398E0W8</accession>
<dbReference type="Pfam" id="PF22725">
    <property type="entry name" value="GFO_IDH_MocA_C3"/>
    <property type="match status" value="1"/>
</dbReference>
<dbReference type="EMBL" id="QXIY01000033">
    <property type="protein sequence ID" value="RIE16291.1"/>
    <property type="molecule type" value="Genomic_DNA"/>
</dbReference>
<dbReference type="Gene3D" id="3.30.360.10">
    <property type="entry name" value="Dihydrodipicolinate Reductase, domain 2"/>
    <property type="match status" value="1"/>
</dbReference>
<dbReference type="SUPFAM" id="SSF51735">
    <property type="entry name" value="NAD(P)-binding Rossmann-fold domains"/>
    <property type="match status" value="1"/>
</dbReference>
<comment type="caution">
    <text evidence="3">The sequence shown here is derived from an EMBL/GenBank/DDBJ whole genome shotgun (WGS) entry which is preliminary data.</text>
</comment>
<dbReference type="Proteomes" id="UP000266113">
    <property type="component" value="Unassembled WGS sequence"/>
</dbReference>
<dbReference type="GO" id="GO:0000166">
    <property type="term" value="F:nucleotide binding"/>
    <property type="evidence" value="ECO:0007669"/>
    <property type="project" value="InterPro"/>
</dbReference>
<evidence type="ECO:0000259" key="1">
    <source>
        <dbReference type="Pfam" id="PF01408"/>
    </source>
</evidence>
<name>A0A398E0W8_9BACT</name>
<feature type="domain" description="GFO/IDH/MocA-like oxidoreductase" evidence="2">
    <location>
        <begin position="136"/>
        <end position="271"/>
    </location>
</feature>
<dbReference type="PANTHER" id="PTHR43708:SF3">
    <property type="entry name" value="OXIDOREDUCTASE"/>
    <property type="match status" value="1"/>
</dbReference>
<feature type="domain" description="Gfo/Idh/MocA-like oxidoreductase N-terminal" evidence="1">
    <location>
        <begin position="5"/>
        <end position="119"/>
    </location>
</feature>
<reference evidence="3 4" key="1">
    <citation type="submission" date="2018-09" db="EMBL/GenBank/DDBJ databases">
        <title>Discovery and Ecogenomic Context for Candidatus Cryosericales, a Global Caldiserica Order Active in Thawing Permafrost.</title>
        <authorList>
            <person name="Martinez M.A."/>
            <person name="Woodcroft B.J."/>
            <person name="Ignacio Espinoza J.C."/>
            <person name="Zayed A."/>
            <person name="Singleton C.M."/>
            <person name="Boyd J."/>
            <person name="Li Y.-F."/>
            <person name="Purvine S."/>
            <person name="Maughan H."/>
            <person name="Hodgkins S.B."/>
            <person name="Anderson D."/>
            <person name="Sederholm M."/>
            <person name="Temperton B."/>
            <person name="Saleska S.R."/>
            <person name="Tyson G.W."/>
            <person name="Rich V.I."/>
        </authorList>
    </citation>
    <scope>NUCLEOTIDE SEQUENCE [LARGE SCALE GENOMIC DNA]</scope>
    <source>
        <strain evidence="3 4">SMC1</strain>
    </source>
</reference>
<sequence length="377" mass="40968">MQPVRLGLAGTGFIGRIHWMCYRALPGMYAEVPARVMFDTVYTSHPNEADRFEFSRALPYESVPSTCAQIDMLDVCTPNAEHRVLVEAAVAAHVPVYCEKPVDLNGELTLELARKADDAGIFNQTALVYRFLPAMAAARAIVRAGVIGNVVTWRAVLLHASYLNTQRAMTWRLSRKESGGGALVDLGLHMVDAVRMVVGEFEAVRCVTRTVVGERPSTGAPDEMSRVDVDDWALVTADLVNGSTGTIEVSRVHAGREGTFAFEVFGTKGSVSIDLQRGRVVVVDAASRDVTQDVILDDPWVTYLKTAFPSSKMSMGLMCDMHAASIYTFLDGCTGGDVGFPARPTLAEAGWTHRIVDACYQSADTGNRVDVQRSQAS</sequence>
<dbReference type="SUPFAM" id="SSF55347">
    <property type="entry name" value="Glyceraldehyde-3-phosphate dehydrogenase-like, C-terminal domain"/>
    <property type="match status" value="1"/>
</dbReference>
<dbReference type="Gene3D" id="3.40.50.720">
    <property type="entry name" value="NAD(P)-binding Rossmann-like Domain"/>
    <property type="match status" value="1"/>
</dbReference>
<dbReference type="InterPro" id="IPR000683">
    <property type="entry name" value="Gfo/Idh/MocA-like_OxRdtase_N"/>
</dbReference>
<dbReference type="AlphaFoldDB" id="A0A398E0W8"/>
<evidence type="ECO:0000259" key="2">
    <source>
        <dbReference type="Pfam" id="PF22725"/>
    </source>
</evidence>
<evidence type="ECO:0000313" key="3">
    <source>
        <dbReference type="EMBL" id="RIE16291.1"/>
    </source>
</evidence>
<dbReference type="PANTHER" id="PTHR43708">
    <property type="entry name" value="CONSERVED EXPRESSED OXIDOREDUCTASE (EUROFUNG)"/>
    <property type="match status" value="1"/>
</dbReference>